<keyword evidence="5" id="KW-0645">Protease</keyword>
<dbReference type="EMBL" id="FWFV01000006">
    <property type="protein sequence ID" value="SLN52092.1"/>
    <property type="molecule type" value="Genomic_DNA"/>
</dbReference>
<keyword evidence="7" id="KW-0808">Transferase</keyword>
<dbReference type="NCBIfam" id="TIGR02074">
    <property type="entry name" value="PBP_1a_fam"/>
    <property type="match status" value="1"/>
</dbReference>
<dbReference type="InterPro" id="IPR023346">
    <property type="entry name" value="Lysozyme-like_dom_sf"/>
</dbReference>
<dbReference type="PANTHER" id="PTHR32282:SF33">
    <property type="entry name" value="PEPTIDOGLYCAN GLYCOSYLTRANSFERASE"/>
    <property type="match status" value="1"/>
</dbReference>
<feature type="domain" description="Glycosyl transferase family 51" evidence="15">
    <location>
        <begin position="149"/>
        <end position="331"/>
    </location>
</feature>
<dbReference type="Gene3D" id="3.40.710.10">
    <property type="entry name" value="DD-peptidase/beta-lactamase superfamily"/>
    <property type="match status" value="1"/>
</dbReference>
<keyword evidence="9" id="KW-0511">Multifunctional enzyme</keyword>
<keyword evidence="17" id="KW-1185">Reference proteome</keyword>
<dbReference type="GO" id="GO:0008658">
    <property type="term" value="F:penicillin binding"/>
    <property type="evidence" value="ECO:0007669"/>
    <property type="project" value="InterPro"/>
</dbReference>
<evidence type="ECO:0000256" key="10">
    <source>
        <dbReference type="ARBA" id="ARBA00044770"/>
    </source>
</evidence>
<dbReference type="Gene3D" id="1.10.3810.10">
    <property type="entry name" value="Biosynthetic peptidoglycan transglycosylase-like"/>
    <property type="match status" value="1"/>
</dbReference>
<feature type="compositionally biased region" description="Polar residues" evidence="12">
    <location>
        <begin position="52"/>
        <end position="61"/>
    </location>
</feature>
<dbReference type="Pfam" id="PF00905">
    <property type="entry name" value="Transpeptidase"/>
    <property type="match status" value="1"/>
</dbReference>
<keyword evidence="13" id="KW-0472">Membrane</keyword>
<evidence type="ECO:0000256" key="2">
    <source>
        <dbReference type="ARBA" id="ARBA00007090"/>
    </source>
</evidence>
<dbReference type="InterPro" id="IPR012338">
    <property type="entry name" value="Beta-lactam/transpept-like"/>
</dbReference>
<dbReference type="GO" id="GO:0009252">
    <property type="term" value="P:peptidoglycan biosynthetic process"/>
    <property type="evidence" value="ECO:0007669"/>
    <property type="project" value="UniProtKB-UniPathway"/>
</dbReference>
<keyword evidence="13" id="KW-1133">Transmembrane helix</keyword>
<protein>
    <recommendedName>
        <fullName evidence="10">peptidoglycan glycosyltransferase</fullName>
        <ecNumber evidence="10">2.4.99.28</ecNumber>
    </recommendedName>
</protein>
<dbReference type="InterPro" id="IPR001460">
    <property type="entry name" value="PCN-bd_Tpept"/>
</dbReference>
<organism evidence="16 17">
    <name type="scientific">Palleronia marisminoris</name>
    <dbReference type="NCBI Taxonomy" id="315423"/>
    <lineage>
        <taxon>Bacteria</taxon>
        <taxon>Pseudomonadati</taxon>
        <taxon>Pseudomonadota</taxon>
        <taxon>Alphaproteobacteria</taxon>
        <taxon>Rhodobacterales</taxon>
        <taxon>Roseobacteraceae</taxon>
        <taxon>Palleronia</taxon>
    </lineage>
</organism>
<dbReference type="AlphaFoldDB" id="A0A1Y5T4F1"/>
<gene>
    <name evidence="16" type="primary">pbpG_2</name>
    <name evidence="16" type="ORF">PAM7066_02410</name>
</gene>
<accession>A0A1Y5T4F1</accession>
<dbReference type="GO" id="GO:0006508">
    <property type="term" value="P:proteolysis"/>
    <property type="evidence" value="ECO:0007669"/>
    <property type="project" value="UniProtKB-KW"/>
</dbReference>
<dbReference type="InterPro" id="IPR050396">
    <property type="entry name" value="Glycosyltr_51/Transpeptidase"/>
</dbReference>
<evidence type="ECO:0000256" key="1">
    <source>
        <dbReference type="ARBA" id="ARBA00004752"/>
    </source>
</evidence>
<evidence type="ECO:0000256" key="5">
    <source>
        <dbReference type="ARBA" id="ARBA00022670"/>
    </source>
</evidence>
<dbReference type="SUPFAM" id="SSF56601">
    <property type="entry name" value="beta-lactamase/transpeptidase-like"/>
    <property type="match status" value="1"/>
</dbReference>
<comment type="catalytic activity">
    <reaction evidence="11">
        <text>[GlcNAc-(1-&gt;4)-Mur2Ac(oyl-L-Ala-gamma-D-Glu-L-Lys-D-Ala-D-Ala)](n)-di-trans,octa-cis-undecaprenyl diphosphate + beta-D-GlcNAc-(1-&gt;4)-Mur2Ac(oyl-L-Ala-gamma-D-Glu-L-Lys-D-Ala-D-Ala)-di-trans,octa-cis-undecaprenyl diphosphate = [GlcNAc-(1-&gt;4)-Mur2Ac(oyl-L-Ala-gamma-D-Glu-L-Lys-D-Ala-D-Ala)](n+1)-di-trans,octa-cis-undecaprenyl diphosphate + di-trans,octa-cis-undecaprenyl diphosphate + H(+)</text>
        <dbReference type="Rhea" id="RHEA:23708"/>
        <dbReference type="Rhea" id="RHEA-COMP:9602"/>
        <dbReference type="Rhea" id="RHEA-COMP:9603"/>
        <dbReference type="ChEBI" id="CHEBI:15378"/>
        <dbReference type="ChEBI" id="CHEBI:58405"/>
        <dbReference type="ChEBI" id="CHEBI:60033"/>
        <dbReference type="ChEBI" id="CHEBI:78435"/>
        <dbReference type="EC" id="2.4.99.28"/>
    </reaction>
</comment>
<keyword evidence="4" id="KW-0121">Carboxypeptidase</keyword>
<dbReference type="GO" id="GO:0030288">
    <property type="term" value="C:outer membrane-bounded periplasmic space"/>
    <property type="evidence" value="ECO:0007669"/>
    <property type="project" value="TreeGrafter"/>
</dbReference>
<keyword evidence="8" id="KW-0378">Hydrolase</keyword>
<comment type="similarity">
    <text evidence="3">In the N-terminal section; belongs to the glycosyltransferase 51 family.</text>
</comment>
<sequence length="768" mass="82929">MSLTNARPQVLCRIASLYDPLQSRTNTKGPLAMARTPLTASRRSTPKKKTNGRTSKPKSANTRARRRTAPRGPIGWLLWPFRLVFRIVFRLAWRGALVMALILGLGVGYVYTTLPPPQAILDGRSQGSVTLLDRYGEIFAWRGEQFGGQITTATVSPYLRDAIVATEDRRFRMHPGVDPVGIASAVKINLQEGRGPLSGHGGSTITQQTAKLLCLGTPYDPDVWENETAYESDCRETTLWRKIKEGVYALAMEAKYSKDEILTIYMNRAFLGAGSRGFEAAAQRYFGKSANEVDPAEAAMLAGLLVAPTRYAPTADLERSRNRAATVINLMEQQNYLTAAEAQFARDNPAELSAAAEARAGGYFADWVMSAAPDFLSRKTTEDVIMRTTFDSRIQTAAENALSYVFENKVAPDSQAQAAIVVMSADGAVRAMVGGRKFKGVAGQFNRAIMAKRQTGSAFKPFVFATALELGYSPNDTVTDEPLTMNIPGSGTWSPENYDRRFRGPVTLTEALQNSLNIPTVKVSEAVGRDNVRRVAADFGIDSDLAAGPSLALGVSESTLIEMTGAYAGILNGGTSVEPYGIRDLRLQGEGEVLLGQEGGLGERVISQEAAEELVYMMNKVIEGGTGSRADLGARPAAGKTGTTQAARDAWFLGFTAEYVTGVWMGYDDNTPLTGVTGGGLPADIWRETMVRVHEGLPVEQLPMRDPAPAQQVAQPEATPAPQYEGGAEIARSENDRLIGPAPQTQQPARPANVAEQIINDVLSIFGN</sequence>
<evidence type="ECO:0000313" key="17">
    <source>
        <dbReference type="Proteomes" id="UP000193870"/>
    </source>
</evidence>
<dbReference type="SUPFAM" id="SSF53955">
    <property type="entry name" value="Lysozyme-like"/>
    <property type="match status" value="1"/>
</dbReference>
<dbReference type="GO" id="GO:0004180">
    <property type="term" value="F:carboxypeptidase activity"/>
    <property type="evidence" value="ECO:0007669"/>
    <property type="project" value="UniProtKB-KW"/>
</dbReference>
<evidence type="ECO:0000256" key="8">
    <source>
        <dbReference type="ARBA" id="ARBA00022801"/>
    </source>
</evidence>
<dbReference type="Proteomes" id="UP000193870">
    <property type="component" value="Unassembled WGS sequence"/>
</dbReference>
<evidence type="ECO:0000256" key="3">
    <source>
        <dbReference type="ARBA" id="ARBA00007739"/>
    </source>
</evidence>
<reference evidence="16 17" key="1">
    <citation type="submission" date="2017-03" db="EMBL/GenBank/DDBJ databases">
        <authorList>
            <person name="Afonso C.L."/>
            <person name="Miller P.J."/>
            <person name="Scott M.A."/>
            <person name="Spackman E."/>
            <person name="Goraichik I."/>
            <person name="Dimitrov K.M."/>
            <person name="Suarez D.L."/>
            <person name="Swayne D.E."/>
        </authorList>
    </citation>
    <scope>NUCLEOTIDE SEQUENCE [LARGE SCALE GENOMIC DNA]</scope>
    <source>
        <strain evidence="16 17">CECT 7066</strain>
    </source>
</reference>
<dbReference type="GO" id="GO:0008955">
    <property type="term" value="F:peptidoglycan glycosyltransferase activity"/>
    <property type="evidence" value="ECO:0007669"/>
    <property type="project" value="UniProtKB-EC"/>
</dbReference>
<evidence type="ECO:0000256" key="11">
    <source>
        <dbReference type="ARBA" id="ARBA00049902"/>
    </source>
</evidence>
<dbReference type="PANTHER" id="PTHR32282">
    <property type="entry name" value="BINDING PROTEIN TRANSPEPTIDASE, PUTATIVE-RELATED"/>
    <property type="match status" value="1"/>
</dbReference>
<evidence type="ECO:0000259" key="15">
    <source>
        <dbReference type="Pfam" id="PF00912"/>
    </source>
</evidence>
<comment type="pathway">
    <text evidence="1">Cell wall biogenesis; peptidoglycan biosynthesis.</text>
</comment>
<evidence type="ECO:0000313" key="16">
    <source>
        <dbReference type="EMBL" id="SLN52092.1"/>
    </source>
</evidence>
<comment type="similarity">
    <text evidence="2">In the C-terminal section; belongs to the transpeptidase family.</text>
</comment>
<dbReference type="Pfam" id="PF00912">
    <property type="entry name" value="Transgly"/>
    <property type="match status" value="1"/>
</dbReference>
<evidence type="ECO:0000256" key="6">
    <source>
        <dbReference type="ARBA" id="ARBA00022676"/>
    </source>
</evidence>
<name>A0A1Y5T4F1_9RHOB</name>
<evidence type="ECO:0000259" key="14">
    <source>
        <dbReference type="Pfam" id="PF00905"/>
    </source>
</evidence>
<keyword evidence="6" id="KW-0328">Glycosyltransferase</keyword>
<proteinExistence type="inferred from homology"/>
<evidence type="ECO:0000256" key="13">
    <source>
        <dbReference type="SAM" id="Phobius"/>
    </source>
</evidence>
<feature type="region of interest" description="Disordered" evidence="12">
    <location>
        <begin position="26"/>
        <end position="68"/>
    </location>
</feature>
<evidence type="ECO:0000256" key="4">
    <source>
        <dbReference type="ARBA" id="ARBA00022645"/>
    </source>
</evidence>
<evidence type="ECO:0000256" key="12">
    <source>
        <dbReference type="SAM" id="MobiDB-lite"/>
    </source>
</evidence>
<keyword evidence="13" id="KW-0812">Transmembrane</keyword>
<dbReference type="EC" id="2.4.99.28" evidence="10"/>
<evidence type="ECO:0000256" key="7">
    <source>
        <dbReference type="ARBA" id="ARBA00022679"/>
    </source>
</evidence>
<dbReference type="InterPro" id="IPR036950">
    <property type="entry name" value="PBP_transglycosylase"/>
</dbReference>
<evidence type="ECO:0000256" key="9">
    <source>
        <dbReference type="ARBA" id="ARBA00023268"/>
    </source>
</evidence>
<dbReference type="UniPathway" id="UPA00219"/>
<feature type="domain" description="Penicillin-binding protein transpeptidase" evidence="14">
    <location>
        <begin position="419"/>
        <end position="656"/>
    </location>
</feature>
<feature type="transmembrane region" description="Helical" evidence="13">
    <location>
        <begin position="91"/>
        <end position="111"/>
    </location>
</feature>
<dbReference type="InterPro" id="IPR001264">
    <property type="entry name" value="Glyco_trans_51"/>
</dbReference>
<dbReference type="STRING" id="315423.SAMN04488020_106176"/>